<evidence type="ECO:0000256" key="9">
    <source>
        <dbReference type="ARBA" id="ARBA00023306"/>
    </source>
</evidence>
<dbReference type="HAMAP" id="MF_02202">
    <property type="entry name" value="TolQ"/>
    <property type="match status" value="1"/>
</dbReference>
<evidence type="ECO:0000313" key="13">
    <source>
        <dbReference type="Proteomes" id="UP000050874"/>
    </source>
</evidence>
<evidence type="ECO:0000256" key="4">
    <source>
        <dbReference type="ARBA" id="ARBA00022519"/>
    </source>
</evidence>
<evidence type="ECO:0000256" key="7">
    <source>
        <dbReference type="ARBA" id="ARBA00022989"/>
    </source>
</evidence>
<keyword evidence="3 10" id="KW-1003">Cell membrane</keyword>
<comment type="subunit">
    <text evidence="10">The Tol-Pal system is composed of five core proteins: the inner membrane proteins TolA, TolQ and TolR, the periplasmic protein TolB and the outer membrane protein Pal. They form a network linking the inner and outer membranes and the peptidoglycan layer.</text>
</comment>
<evidence type="ECO:0000256" key="3">
    <source>
        <dbReference type="ARBA" id="ARBA00022475"/>
    </source>
</evidence>
<comment type="subcellular location">
    <subcellularLocation>
        <location evidence="10">Cell inner membrane</location>
        <topology evidence="10">Multi-pass membrane protein</topology>
    </subcellularLocation>
    <subcellularLocation>
        <location evidence="1">Cell membrane</location>
        <topology evidence="1">Multi-pass membrane protein</topology>
    </subcellularLocation>
</comment>
<organism evidence="12 13">
    <name type="scientific">SAR86 cluster bacterium BACL1 MAG-120920-bin57</name>
    <dbReference type="NCBI Taxonomy" id="1655571"/>
    <lineage>
        <taxon>Bacteria</taxon>
        <taxon>Pseudomonadati</taxon>
        <taxon>Pseudomonadota</taxon>
        <taxon>Gammaproteobacteria</taxon>
        <taxon>SAR86 cluster</taxon>
    </lineage>
</organism>
<dbReference type="Proteomes" id="UP000050874">
    <property type="component" value="Unassembled WGS sequence"/>
</dbReference>
<feature type="transmembrane region" description="Helical" evidence="10">
    <location>
        <begin position="15"/>
        <end position="36"/>
    </location>
</feature>
<evidence type="ECO:0000259" key="11">
    <source>
        <dbReference type="Pfam" id="PF01618"/>
    </source>
</evidence>
<dbReference type="InterPro" id="IPR002898">
    <property type="entry name" value="MotA_ExbB_proton_chnl"/>
</dbReference>
<keyword evidence="5 10" id="KW-0132">Cell division</keyword>
<comment type="similarity">
    <text evidence="2 10">Belongs to the ExbB/TolQ family.</text>
</comment>
<evidence type="ECO:0000256" key="6">
    <source>
        <dbReference type="ARBA" id="ARBA00022692"/>
    </source>
</evidence>
<dbReference type="GO" id="GO:0005886">
    <property type="term" value="C:plasma membrane"/>
    <property type="evidence" value="ECO:0007669"/>
    <property type="project" value="UniProtKB-SubCell"/>
</dbReference>
<dbReference type="PANTHER" id="PTHR30625:SF3">
    <property type="entry name" value="TOL-PAL SYSTEM PROTEIN TOLQ"/>
    <property type="match status" value="1"/>
</dbReference>
<name>A0A0R2PQ86_9GAMM</name>
<sequence>MDNFSIIDLFLQASLIVQLVMVILLIVSALSWIVIFERYFNLNKIKFANRSFEDEFWSGKDLNDLYESIQDIPRDQLTGSRNVFKHGFSEFLRLADGQKITTEDLESVNRSIRVSLAREEEGLMHHLPFLANVGSVSPYVGLFGTVWGIINSFQGLSDATQATINAVAPGISEALVATALGLFAAIPAVVAYNRFASDSDSQLQQSSIFGEELASILYRQTVKEKN</sequence>
<comment type="function">
    <text evidence="10">Part of the Tol-Pal system, which plays a role in outer membrane invagination during cell division and is important for maintaining outer membrane integrity.</text>
</comment>
<feature type="domain" description="MotA/TolQ/ExbB proton channel" evidence="11">
    <location>
        <begin position="80"/>
        <end position="205"/>
    </location>
</feature>
<evidence type="ECO:0000256" key="10">
    <source>
        <dbReference type="HAMAP-Rule" id="MF_02202"/>
    </source>
</evidence>
<evidence type="ECO:0000256" key="5">
    <source>
        <dbReference type="ARBA" id="ARBA00022618"/>
    </source>
</evidence>
<dbReference type="Pfam" id="PF01618">
    <property type="entry name" value="MotA_ExbB"/>
    <property type="match status" value="1"/>
</dbReference>
<dbReference type="AlphaFoldDB" id="A0A0R2PQ86"/>
<dbReference type="InterPro" id="IPR014163">
    <property type="entry name" value="Tol-Pal_TolQ"/>
</dbReference>
<dbReference type="InterPro" id="IPR050790">
    <property type="entry name" value="ExbB/TolQ_transport"/>
</dbReference>
<keyword evidence="7 10" id="KW-1133">Transmembrane helix</keyword>
<evidence type="ECO:0000256" key="2">
    <source>
        <dbReference type="ARBA" id="ARBA00010442"/>
    </source>
</evidence>
<keyword evidence="8 10" id="KW-0472">Membrane</keyword>
<dbReference type="PANTHER" id="PTHR30625">
    <property type="entry name" value="PROTEIN TOLQ"/>
    <property type="match status" value="1"/>
</dbReference>
<feature type="transmembrane region" description="Helical" evidence="10">
    <location>
        <begin position="129"/>
        <end position="150"/>
    </location>
</feature>
<dbReference type="EMBL" id="LIAV01000129">
    <property type="protein sequence ID" value="KRO40351.1"/>
    <property type="molecule type" value="Genomic_DNA"/>
</dbReference>
<keyword evidence="6 10" id="KW-0812">Transmembrane</keyword>
<feature type="transmembrane region" description="Helical" evidence="10">
    <location>
        <begin position="170"/>
        <end position="192"/>
    </location>
</feature>
<evidence type="ECO:0000256" key="8">
    <source>
        <dbReference type="ARBA" id="ARBA00023136"/>
    </source>
</evidence>
<comment type="caution">
    <text evidence="12">The sequence shown here is derived from an EMBL/GenBank/DDBJ whole genome shotgun (WGS) entry which is preliminary data.</text>
</comment>
<reference evidence="13" key="1">
    <citation type="submission" date="2015-10" db="EMBL/GenBank/DDBJ databases">
        <title>Metagenome-Assembled Genomes uncover a global brackish microbiome.</title>
        <authorList>
            <person name="Hugerth L.W."/>
            <person name="Larsson J."/>
            <person name="Alneberg J."/>
            <person name="Lindh M.V."/>
            <person name="Legrand C."/>
            <person name="Pinhassi J."/>
            <person name="Andersson A."/>
        </authorList>
    </citation>
    <scope>NUCLEOTIDE SEQUENCE [LARGE SCALE GENOMIC DNA]</scope>
</reference>
<proteinExistence type="inferred from homology"/>
<protein>
    <recommendedName>
        <fullName evidence="10">Tol-Pal system protein TolQ</fullName>
    </recommendedName>
</protein>
<dbReference type="GO" id="GO:0051301">
    <property type="term" value="P:cell division"/>
    <property type="evidence" value="ECO:0007669"/>
    <property type="project" value="UniProtKB-UniRule"/>
</dbReference>
<gene>
    <name evidence="10" type="primary">tolQ</name>
    <name evidence="12" type="ORF">ABR63_04340</name>
</gene>
<dbReference type="GO" id="GO:0043213">
    <property type="term" value="P:bacteriocin transport"/>
    <property type="evidence" value="ECO:0007669"/>
    <property type="project" value="InterPro"/>
</dbReference>
<evidence type="ECO:0000313" key="12">
    <source>
        <dbReference type="EMBL" id="KRO40351.1"/>
    </source>
</evidence>
<dbReference type="GO" id="GO:0017038">
    <property type="term" value="P:protein import"/>
    <property type="evidence" value="ECO:0007669"/>
    <property type="project" value="TreeGrafter"/>
</dbReference>
<evidence type="ECO:0000256" key="1">
    <source>
        <dbReference type="ARBA" id="ARBA00004651"/>
    </source>
</evidence>
<keyword evidence="4 10" id="KW-0997">Cell inner membrane</keyword>
<keyword evidence="9 10" id="KW-0131">Cell cycle</keyword>
<accession>A0A0R2PQ86</accession>
<dbReference type="NCBIfam" id="TIGR02796">
    <property type="entry name" value="tolQ"/>
    <property type="match status" value="1"/>
</dbReference>